<dbReference type="Proteomes" id="UP000566819">
    <property type="component" value="Unassembled WGS sequence"/>
</dbReference>
<dbReference type="PANTHER" id="PTHR44942:SF4">
    <property type="entry name" value="METHYLTRANSFERASE TYPE 11 DOMAIN-CONTAINING PROTEIN"/>
    <property type="match status" value="1"/>
</dbReference>
<reference evidence="4 5" key="1">
    <citation type="submission" date="2020-03" db="EMBL/GenBank/DDBJ databases">
        <title>Draft Genome Sequence of Cudoniella acicularis.</title>
        <authorList>
            <person name="Buettner E."/>
            <person name="Kellner H."/>
        </authorList>
    </citation>
    <scope>NUCLEOTIDE SEQUENCE [LARGE SCALE GENOMIC DNA]</scope>
    <source>
        <strain evidence="4 5">DSM 108380</strain>
    </source>
</reference>
<accession>A0A8H4RNZ6</accession>
<dbReference type="GO" id="GO:0008168">
    <property type="term" value="F:methyltransferase activity"/>
    <property type="evidence" value="ECO:0007669"/>
    <property type="project" value="UniProtKB-KW"/>
</dbReference>
<dbReference type="SUPFAM" id="SSF53335">
    <property type="entry name" value="S-adenosyl-L-methionine-dependent methyltransferases"/>
    <property type="match status" value="1"/>
</dbReference>
<proteinExistence type="predicted"/>
<comment type="caution">
    <text evidence="4">The sequence shown here is derived from an EMBL/GenBank/DDBJ whole genome shotgun (WGS) entry which is preliminary data.</text>
</comment>
<dbReference type="InterPro" id="IPR041698">
    <property type="entry name" value="Methyltransf_25"/>
</dbReference>
<sequence>MELDQNNMAAELNSRSQSGFANALNYDAYRPSYPQESLDNLLGVLGIAGVSKACIVDLGAGTGKLTEQLAAKAEEYDIVAVDPHSQMLEVLRQKHLPRVRIVNGTAASMAEVGSGWADAVLVAQNLYEKSTGSSKPVEVWDSSGILKIKPATVWEDKLKEIIRSRDIYTVPPIEKLWQDLCDSIPEALASEDKATKALFSAPISSRTLRWTIWMSKGAIWNRYKTLSQIAVLDIDEQELSPQNSSPFRADLIPV</sequence>
<name>A0A8H4RNZ6_9HELO</name>
<dbReference type="GO" id="GO:0032259">
    <property type="term" value="P:methylation"/>
    <property type="evidence" value="ECO:0007669"/>
    <property type="project" value="UniProtKB-KW"/>
</dbReference>
<protein>
    <recommendedName>
        <fullName evidence="3">Methyltransferase domain-containing protein</fullName>
    </recommendedName>
</protein>
<gene>
    <name evidence="4" type="ORF">G7Y89_g4666</name>
</gene>
<dbReference type="EMBL" id="JAAMPI010000258">
    <property type="protein sequence ID" value="KAF4633452.1"/>
    <property type="molecule type" value="Genomic_DNA"/>
</dbReference>
<evidence type="ECO:0000313" key="4">
    <source>
        <dbReference type="EMBL" id="KAF4633452.1"/>
    </source>
</evidence>
<dbReference type="InterPro" id="IPR051052">
    <property type="entry name" value="Diverse_substrate_MTase"/>
</dbReference>
<evidence type="ECO:0000259" key="3">
    <source>
        <dbReference type="Pfam" id="PF13649"/>
    </source>
</evidence>
<keyword evidence="1" id="KW-0489">Methyltransferase</keyword>
<keyword evidence="2" id="KW-0808">Transferase</keyword>
<dbReference type="Gene3D" id="3.40.50.150">
    <property type="entry name" value="Vaccinia Virus protein VP39"/>
    <property type="match status" value="1"/>
</dbReference>
<feature type="domain" description="Methyltransferase" evidence="3">
    <location>
        <begin position="55"/>
        <end position="125"/>
    </location>
</feature>
<organism evidence="4 5">
    <name type="scientific">Cudoniella acicularis</name>
    <dbReference type="NCBI Taxonomy" id="354080"/>
    <lineage>
        <taxon>Eukaryota</taxon>
        <taxon>Fungi</taxon>
        <taxon>Dikarya</taxon>
        <taxon>Ascomycota</taxon>
        <taxon>Pezizomycotina</taxon>
        <taxon>Leotiomycetes</taxon>
        <taxon>Helotiales</taxon>
        <taxon>Tricladiaceae</taxon>
        <taxon>Cudoniella</taxon>
    </lineage>
</organism>
<dbReference type="CDD" id="cd02440">
    <property type="entry name" value="AdoMet_MTases"/>
    <property type="match status" value="1"/>
</dbReference>
<dbReference type="OrthoDB" id="10027013at2759"/>
<keyword evidence="5" id="KW-1185">Reference proteome</keyword>
<dbReference type="AlphaFoldDB" id="A0A8H4RNZ6"/>
<evidence type="ECO:0000313" key="5">
    <source>
        <dbReference type="Proteomes" id="UP000566819"/>
    </source>
</evidence>
<evidence type="ECO:0000256" key="2">
    <source>
        <dbReference type="ARBA" id="ARBA00022679"/>
    </source>
</evidence>
<dbReference type="PANTHER" id="PTHR44942">
    <property type="entry name" value="METHYLTRANSF_11 DOMAIN-CONTAINING PROTEIN"/>
    <property type="match status" value="1"/>
</dbReference>
<dbReference type="InterPro" id="IPR029063">
    <property type="entry name" value="SAM-dependent_MTases_sf"/>
</dbReference>
<evidence type="ECO:0000256" key="1">
    <source>
        <dbReference type="ARBA" id="ARBA00022603"/>
    </source>
</evidence>
<dbReference type="Pfam" id="PF13649">
    <property type="entry name" value="Methyltransf_25"/>
    <property type="match status" value="1"/>
</dbReference>